<keyword evidence="1" id="KW-1133">Transmembrane helix</keyword>
<sequence>MKKAKNWLLNGILCGIILFIFFHLVHTHYETKKLLNSNRVKYAIGNIFKISSGRSTGRILHYYYYYKNKKIEGVELNNINTYMKRNKIKKLDSFLGKRYLVKFSIIDSTRSDLLLRYPVPDYKIIQPKKAWDSIPYFMKQNYIIYY</sequence>
<keyword evidence="1" id="KW-0472">Membrane</keyword>
<evidence type="ECO:0000256" key="1">
    <source>
        <dbReference type="SAM" id="Phobius"/>
    </source>
</evidence>
<evidence type="ECO:0000313" key="3">
    <source>
        <dbReference type="Proteomes" id="UP000199595"/>
    </source>
</evidence>
<protein>
    <submittedName>
        <fullName evidence="2">Uncharacterized protein</fullName>
    </submittedName>
</protein>
<accession>A0A1H3GRT4</accession>
<name>A0A1H3GRT4_9FLAO</name>
<dbReference type="EMBL" id="FNNJ01000017">
    <property type="protein sequence ID" value="SDY06042.1"/>
    <property type="molecule type" value="Genomic_DNA"/>
</dbReference>
<dbReference type="AlphaFoldDB" id="A0A1H3GRT4"/>
<gene>
    <name evidence="2" type="ORF">SAMN05444411_1173</name>
</gene>
<dbReference type="Proteomes" id="UP000199595">
    <property type="component" value="Unassembled WGS sequence"/>
</dbReference>
<keyword evidence="1" id="KW-0812">Transmembrane</keyword>
<dbReference type="RefSeq" id="WP_090126444.1">
    <property type="nucleotide sequence ID" value="NZ_FNNJ01000017.1"/>
</dbReference>
<reference evidence="2 3" key="1">
    <citation type="submission" date="2016-10" db="EMBL/GenBank/DDBJ databases">
        <authorList>
            <person name="de Groot N.N."/>
        </authorList>
    </citation>
    <scope>NUCLEOTIDE SEQUENCE [LARGE SCALE GENOMIC DNA]</scope>
    <source>
        <strain evidence="2 3">DSM 24956</strain>
    </source>
</reference>
<evidence type="ECO:0000313" key="2">
    <source>
        <dbReference type="EMBL" id="SDY06042.1"/>
    </source>
</evidence>
<feature type="transmembrane region" description="Helical" evidence="1">
    <location>
        <begin position="7"/>
        <end position="25"/>
    </location>
</feature>
<organism evidence="2 3">
    <name type="scientific">Lutibacter oricola</name>
    <dbReference type="NCBI Taxonomy" id="762486"/>
    <lineage>
        <taxon>Bacteria</taxon>
        <taxon>Pseudomonadati</taxon>
        <taxon>Bacteroidota</taxon>
        <taxon>Flavobacteriia</taxon>
        <taxon>Flavobacteriales</taxon>
        <taxon>Flavobacteriaceae</taxon>
        <taxon>Lutibacter</taxon>
    </lineage>
</organism>
<proteinExistence type="predicted"/>
<keyword evidence="3" id="KW-1185">Reference proteome</keyword>